<feature type="region of interest" description="Disordered" evidence="1">
    <location>
        <begin position="377"/>
        <end position="421"/>
    </location>
</feature>
<evidence type="ECO:0000256" key="1">
    <source>
        <dbReference type="SAM" id="MobiDB-lite"/>
    </source>
</evidence>
<dbReference type="Proteomes" id="UP000515908">
    <property type="component" value="Chromosome 23"/>
</dbReference>
<dbReference type="PROSITE" id="PS50076">
    <property type="entry name" value="DNAJ_2"/>
    <property type="match status" value="1"/>
</dbReference>
<dbReference type="Gene3D" id="2.60.260.20">
    <property type="entry name" value="Urease metallochaperone UreE, N-terminal domain"/>
    <property type="match status" value="2"/>
</dbReference>
<name>A0A7G2CSF4_9TRYP</name>
<evidence type="ECO:0000313" key="3">
    <source>
        <dbReference type="EMBL" id="CAD2221951.1"/>
    </source>
</evidence>
<organism evidence="3 4">
    <name type="scientific">Angomonas deanei</name>
    <dbReference type="NCBI Taxonomy" id="59799"/>
    <lineage>
        <taxon>Eukaryota</taxon>
        <taxon>Discoba</taxon>
        <taxon>Euglenozoa</taxon>
        <taxon>Kinetoplastea</taxon>
        <taxon>Metakinetoplastina</taxon>
        <taxon>Trypanosomatida</taxon>
        <taxon>Trypanosomatidae</taxon>
        <taxon>Strigomonadinae</taxon>
        <taxon>Angomonas</taxon>
    </lineage>
</organism>
<dbReference type="GO" id="GO:0051082">
    <property type="term" value="F:unfolded protein binding"/>
    <property type="evidence" value="ECO:0007669"/>
    <property type="project" value="InterPro"/>
</dbReference>
<dbReference type="CDD" id="cd06257">
    <property type="entry name" value="DnaJ"/>
    <property type="match status" value="1"/>
</dbReference>
<dbReference type="CDD" id="cd10747">
    <property type="entry name" value="DnaJ_C"/>
    <property type="match status" value="1"/>
</dbReference>
<dbReference type="InterPro" id="IPR018253">
    <property type="entry name" value="DnaJ_domain_CS"/>
</dbReference>
<dbReference type="AlphaFoldDB" id="A0A7G2CSF4"/>
<gene>
    <name evidence="3" type="ORF">ADEAN_000949000</name>
</gene>
<dbReference type="EMBL" id="LR877167">
    <property type="protein sequence ID" value="CAD2221951.1"/>
    <property type="molecule type" value="Genomic_DNA"/>
</dbReference>
<evidence type="ECO:0000259" key="2">
    <source>
        <dbReference type="PROSITE" id="PS50076"/>
    </source>
</evidence>
<dbReference type="VEuPathDB" id="TriTrypDB:ADEAN_000949000"/>
<feature type="compositionally biased region" description="Basic residues" evidence="1">
    <location>
        <begin position="390"/>
        <end position="401"/>
    </location>
</feature>
<evidence type="ECO:0000313" key="4">
    <source>
        <dbReference type="Proteomes" id="UP000515908"/>
    </source>
</evidence>
<dbReference type="InterPro" id="IPR036869">
    <property type="entry name" value="J_dom_sf"/>
</dbReference>
<dbReference type="PANTHER" id="PTHR43888">
    <property type="entry name" value="DNAJ-LIKE-2, ISOFORM A-RELATED"/>
    <property type="match status" value="1"/>
</dbReference>
<dbReference type="InterPro" id="IPR002939">
    <property type="entry name" value="DnaJ_C"/>
</dbReference>
<dbReference type="GO" id="GO:0030544">
    <property type="term" value="F:Hsp70 protein binding"/>
    <property type="evidence" value="ECO:0007669"/>
    <property type="project" value="InterPro"/>
</dbReference>
<dbReference type="InterPro" id="IPR044713">
    <property type="entry name" value="DNJA1/2-like"/>
</dbReference>
<dbReference type="SMART" id="SM00271">
    <property type="entry name" value="DnaJ"/>
    <property type="match status" value="1"/>
</dbReference>
<sequence>MVKDTELYTSLGISPDATAQEVRTAYRKLALKYHPDKNPDDPTATEKFKKIAEAYEILGDETKRAQYDQFGKGGGPTAPNFASSGVNPMDIFSTFFGGGGFQKQKEAPPFILVELECSLWRNCTAVRARRLRSPADVRAGGAKDTGRRTERRHPACAMCRGSKVTQTNFGLMQCLRCRGTGQEAPREVCPACRDGLERTPVRLTVDIPVGAEDSDVIRFPKDGDELPGYPHAGDVVVVIVELPHPYYRRLRRGDLIVTNCRVPLACVYDPDFTLPLQLLDGRIIQLQPPPANSGKGRAFHFASKHIFTVEREGMPLKQNPSQKGKLYVPVSIDFPEKLTPSQLEQMERVLQYRHNPSPAAVGEKLCTLSAYDGPFYKHKDATPEGNGKPKPQKRSGAKKKRQAEENAFPHPQVHTAQCGAQ</sequence>
<dbReference type="Pfam" id="PF00226">
    <property type="entry name" value="DnaJ"/>
    <property type="match status" value="1"/>
</dbReference>
<dbReference type="InterPro" id="IPR001623">
    <property type="entry name" value="DnaJ_domain"/>
</dbReference>
<protein>
    <submittedName>
        <fullName evidence="3">DnaJ domain/DnaJ C terminal domain containing protein, putative</fullName>
    </submittedName>
</protein>
<dbReference type="SUPFAM" id="SSF49493">
    <property type="entry name" value="HSP40/DnaJ peptide-binding domain"/>
    <property type="match status" value="2"/>
</dbReference>
<dbReference type="PRINTS" id="PR00625">
    <property type="entry name" value="JDOMAIN"/>
</dbReference>
<feature type="domain" description="J" evidence="2">
    <location>
        <begin position="6"/>
        <end position="71"/>
    </location>
</feature>
<proteinExistence type="predicted"/>
<dbReference type="Gene3D" id="1.10.287.110">
    <property type="entry name" value="DnaJ domain"/>
    <property type="match status" value="1"/>
</dbReference>
<keyword evidence="4" id="KW-1185">Reference proteome</keyword>
<accession>A0A7G2CSF4</accession>
<dbReference type="InterPro" id="IPR008971">
    <property type="entry name" value="HSP40/DnaJ_pept-bd"/>
</dbReference>
<reference evidence="3 4" key="1">
    <citation type="submission" date="2020-08" db="EMBL/GenBank/DDBJ databases">
        <authorList>
            <person name="Newling K."/>
            <person name="Davey J."/>
            <person name="Forrester S."/>
        </authorList>
    </citation>
    <scope>NUCLEOTIDE SEQUENCE [LARGE SCALE GENOMIC DNA]</scope>
    <source>
        <strain evidence="4">Crithidia deanei Carvalho (ATCC PRA-265)</strain>
    </source>
</reference>
<dbReference type="PROSITE" id="PS00636">
    <property type="entry name" value="DNAJ_1"/>
    <property type="match status" value="1"/>
</dbReference>
<dbReference type="Pfam" id="PF01556">
    <property type="entry name" value="DnaJ_C"/>
    <property type="match status" value="1"/>
</dbReference>
<dbReference type="Gene3D" id="2.10.230.10">
    <property type="entry name" value="Heat shock protein DnaJ, cysteine-rich domain"/>
    <property type="match status" value="1"/>
</dbReference>
<dbReference type="GO" id="GO:0006457">
    <property type="term" value="P:protein folding"/>
    <property type="evidence" value="ECO:0007669"/>
    <property type="project" value="InterPro"/>
</dbReference>
<dbReference type="SUPFAM" id="SSF46565">
    <property type="entry name" value="Chaperone J-domain"/>
    <property type="match status" value="1"/>
</dbReference>